<dbReference type="EMBL" id="AZSI01000037">
    <property type="protein sequence ID" value="KEY62562.1"/>
    <property type="molecule type" value="Genomic_DNA"/>
</dbReference>
<evidence type="ECO:0000313" key="2">
    <source>
        <dbReference type="EMBL" id="KEY62562.1"/>
    </source>
</evidence>
<gene>
    <name evidence="2" type="ORF">U725_01277</name>
</gene>
<dbReference type="Proteomes" id="UP000028401">
    <property type="component" value="Unassembled WGS sequence"/>
</dbReference>
<reference evidence="2 3" key="1">
    <citation type="submission" date="2014-06" db="EMBL/GenBank/DDBJ databases">
        <title>Draft genome sequence of the putrescine producing strain Lactococcus lactis subsp cremoris GE214.</title>
        <authorList>
            <person name="Ladero V."/>
            <person name="Linares D.M."/>
            <person name="del Rio B."/>
            <person name="Mayo B."/>
            <person name="Martin M.C."/>
            <person name="Fernandez M."/>
            <person name="Alvarez M.A."/>
        </authorList>
    </citation>
    <scope>NUCLEOTIDE SEQUENCE [LARGE SCALE GENOMIC DNA]</scope>
    <source>
        <strain evidence="2 3">GE214</strain>
    </source>
</reference>
<dbReference type="PANTHER" id="PTHR33570:SF2">
    <property type="entry name" value="CARBOXYMUCONOLACTONE DECARBOXYLASE-LIKE DOMAIN-CONTAINING PROTEIN"/>
    <property type="match status" value="1"/>
</dbReference>
<protein>
    <submittedName>
        <fullName evidence="2">Gamma-carboxymuconolactone decarboxylase</fullName>
    </submittedName>
</protein>
<dbReference type="InterPro" id="IPR003779">
    <property type="entry name" value="CMD-like"/>
</dbReference>
<dbReference type="AlphaFoldDB" id="A0A084AB83"/>
<name>A0A084AB83_LACLC</name>
<dbReference type="InterPro" id="IPR052512">
    <property type="entry name" value="4CMD/NDH-1_regulator"/>
</dbReference>
<evidence type="ECO:0000259" key="1">
    <source>
        <dbReference type="Pfam" id="PF02627"/>
    </source>
</evidence>
<dbReference type="RefSeq" id="WP_042748238.1">
    <property type="nucleotide sequence ID" value="NZ_AZSI01000037.1"/>
</dbReference>
<dbReference type="Gene3D" id="1.20.1290.10">
    <property type="entry name" value="AhpD-like"/>
    <property type="match status" value="1"/>
</dbReference>
<dbReference type="InterPro" id="IPR029032">
    <property type="entry name" value="AhpD-like"/>
</dbReference>
<dbReference type="SUPFAM" id="SSF69118">
    <property type="entry name" value="AhpD-like"/>
    <property type="match status" value="1"/>
</dbReference>
<dbReference type="Pfam" id="PF02627">
    <property type="entry name" value="CMD"/>
    <property type="match status" value="1"/>
</dbReference>
<dbReference type="PATRIC" id="fig|1415168.3.peg.1354"/>
<evidence type="ECO:0000313" key="3">
    <source>
        <dbReference type="Proteomes" id="UP000028401"/>
    </source>
</evidence>
<proteinExistence type="predicted"/>
<organism evidence="2 3">
    <name type="scientific">Lactococcus cremoris subsp. cremoris GE214</name>
    <dbReference type="NCBI Taxonomy" id="1415168"/>
    <lineage>
        <taxon>Bacteria</taxon>
        <taxon>Bacillati</taxon>
        <taxon>Bacillota</taxon>
        <taxon>Bacilli</taxon>
        <taxon>Lactobacillales</taxon>
        <taxon>Streptococcaceae</taxon>
        <taxon>Lactococcus</taxon>
        <taxon>Lactococcus cremoris subsp. cremoris</taxon>
    </lineage>
</organism>
<dbReference type="PANTHER" id="PTHR33570">
    <property type="entry name" value="4-CARBOXYMUCONOLACTONE DECARBOXYLASE FAMILY PROTEIN"/>
    <property type="match status" value="1"/>
</dbReference>
<dbReference type="GO" id="GO:0051920">
    <property type="term" value="F:peroxiredoxin activity"/>
    <property type="evidence" value="ECO:0007669"/>
    <property type="project" value="InterPro"/>
</dbReference>
<sequence length="122" mass="13695">MNKKEIGLENLEKIDGAAAKPVEEALKDIAPDLNDMMIKFAFGTIYNRGVLDFKQREMITITSLLSQGGLENQLRVHIQASLNVGLTQEEIVETFIHCIPYVGFPKVLNAIFIAKEIFTDEK</sequence>
<accession>A0A084AB83</accession>
<comment type="caution">
    <text evidence="2">The sequence shown here is derived from an EMBL/GenBank/DDBJ whole genome shotgun (WGS) entry which is preliminary data.</text>
</comment>
<feature type="domain" description="Carboxymuconolactone decarboxylase-like" evidence="1">
    <location>
        <begin position="31"/>
        <end position="116"/>
    </location>
</feature>